<organism evidence="2">
    <name type="scientific">Anguilla anguilla</name>
    <name type="common">European freshwater eel</name>
    <name type="synonym">Muraena anguilla</name>
    <dbReference type="NCBI Taxonomy" id="7936"/>
    <lineage>
        <taxon>Eukaryota</taxon>
        <taxon>Metazoa</taxon>
        <taxon>Chordata</taxon>
        <taxon>Craniata</taxon>
        <taxon>Vertebrata</taxon>
        <taxon>Euteleostomi</taxon>
        <taxon>Actinopterygii</taxon>
        <taxon>Neopterygii</taxon>
        <taxon>Teleostei</taxon>
        <taxon>Anguilliformes</taxon>
        <taxon>Anguillidae</taxon>
        <taxon>Anguilla</taxon>
    </lineage>
</organism>
<reference evidence="2" key="1">
    <citation type="submission" date="2014-11" db="EMBL/GenBank/DDBJ databases">
        <authorList>
            <person name="Amaro Gonzalez C."/>
        </authorList>
    </citation>
    <scope>NUCLEOTIDE SEQUENCE</scope>
</reference>
<protein>
    <submittedName>
        <fullName evidence="2">Uncharacterized protein</fullName>
    </submittedName>
</protein>
<proteinExistence type="predicted"/>
<dbReference type="EMBL" id="GBXM01074835">
    <property type="protein sequence ID" value="JAH33742.1"/>
    <property type="molecule type" value="Transcribed_RNA"/>
</dbReference>
<sequence length="49" mass="5539">MSEFVYGYILTLTILCTTVVNFVCSSVGGKQITVFMYDLNWYDINTCTA</sequence>
<accession>A0A0E9RY12</accession>
<keyword evidence="1" id="KW-0472">Membrane</keyword>
<feature type="transmembrane region" description="Helical" evidence="1">
    <location>
        <begin position="6"/>
        <end position="27"/>
    </location>
</feature>
<evidence type="ECO:0000313" key="2">
    <source>
        <dbReference type="EMBL" id="JAH33742.1"/>
    </source>
</evidence>
<name>A0A0E9RY12_ANGAN</name>
<keyword evidence="1" id="KW-1133">Transmembrane helix</keyword>
<keyword evidence="1" id="KW-0812">Transmembrane</keyword>
<evidence type="ECO:0000256" key="1">
    <source>
        <dbReference type="SAM" id="Phobius"/>
    </source>
</evidence>
<reference evidence="2" key="2">
    <citation type="journal article" date="2015" name="Fish Shellfish Immunol.">
        <title>Early steps in the European eel (Anguilla anguilla)-Vibrio vulnificus interaction in the gills: Role of the RtxA13 toxin.</title>
        <authorList>
            <person name="Callol A."/>
            <person name="Pajuelo D."/>
            <person name="Ebbesson L."/>
            <person name="Teles M."/>
            <person name="MacKenzie S."/>
            <person name="Amaro C."/>
        </authorList>
    </citation>
    <scope>NUCLEOTIDE SEQUENCE</scope>
</reference>
<dbReference type="AlphaFoldDB" id="A0A0E9RY12"/>